<gene>
    <name evidence="2" type="ORF">SAMN04487992_102371</name>
</gene>
<keyword evidence="3" id="KW-1185">Reference proteome</keyword>
<dbReference type="InterPro" id="IPR043781">
    <property type="entry name" value="DUF5723"/>
</dbReference>
<evidence type="ECO:0000259" key="1">
    <source>
        <dbReference type="Pfam" id="PF18990"/>
    </source>
</evidence>
<feature type="domain" description="DUF5723" evidence="1">
    <location>
        <begin position="40"/>
        <end position="454"/>
    </location>
</feature>
<name>A0A1G7EKQ8_9FLAO</name>
<accession>A0A1G7EKQ8</accession>
<dbReference type="Proteomes" id="UP000182114">
    <property type="component" value="Unassembled WGS sequence"/>
</dbReference>
<evidence type="ECO:0000313" key="2">
    <source>
        <dbReference type="EMBL" id="SDE63986.1"/>
    </source>
</evidence>
<dbReference type="AlphaFoldDB" id="A0A1G7EKQ8"/>
<protein>
    <recommendedName>
        <fullName evidence="1">DUF5723 domain-containing protein</fullName>
    </recommendedName>
</protein>
<organism evidence="2 3">
    <name type="scientific">Cellulophaga baltica</name>
    <dbReference type="NCBI Taxonomy" id="76594"/>
    <lineage>
        <taxon>Bacteria</taxon>
        <taxon>Pseudomonadati</taxon>
        <taxon>Bacteroidota</taxon>
        <taxon>Flavobacteriia</taxon>
        <taxon>Flavobacteriales</taxon>
        <taxon>Flavobacteriaceae</taxon>
        <taxon>Cellulophaga</taxon>
    </lineage>
</organism>
<dbReference type="Pfam" id="PF18990">
    <property type="entry name" value="DUF5723"/>
    <property type="match status" value="1"/>
</dbReference>
<proteinExistence type="predicted"/>
<sequence length="482" mass="54035">MRLRNIFIIVLLFGCFFVNSQNKQLLYDFNEVPQALLLNPGMKTSFKWYAGVPLISGFSFQAGSSGLKSNDLFANDGVDFNTKFREKVIYGMDFSDELSGTYQVELLNIGFRSKNNEDIFYSFGAYNEGDAIGYFFKDYALLAYEGNTNNLNKKFDLNHLKTRGEILNVYHFGINKKISNELTMGFRAKVYSSLLNFTSTKNKGYFVTTQGDDNLLESTLEADVEIKTSGVFELKDIIDDDSQANGAAISSVLGKRALLGGNLGVGFDLGFTYNIDERTVFTGSLIDVGFIYHSKDVRTYSVKGFASTEGLEVRLPEDLNSTEDQWRTFVDDLEDLVPYEEGSDNYITFRPTKFYTSIRRDFGKEIESKEACYCTSTSGGNNRGRVYKNSYGAQLYAINRPRGPQAALSAFYQHRLGNVMSLKTTYTIDKFSYTNIGLGASLQAGPVNMYLMADNLIGYSNLANSKYASVQFGLNIISWGKK</sequence>
<dbReference type="EMBL" id="FNBD01000002">
    <property type="protein sequence ID" value="SDE63986.1"/>
    <property type="molecule type" value="Genomic_DNA"/>
</dbReference>
<dbReference type="PROSITE" id="PS51257">
    <property type="entry name" value="PROKAR_LIPOPROTEIN"/>
    <property type="match status" value="1"/>
</dbReference>
<reference evidence="3" key="1">
    <citation type="submission" date="2016-10" db="EMBL/GenBank/DDBJ databases">
        <authorList>
            <person name="Varghese N."/>
            <person name="Submissions S."/>
        </authorList>
    </citation>
    <scope>NUCLEOTIDE SEQUENCE [LARGE SCALE GENOMIC DNA]</scope>
    <source>
        <strain evidence="3">DSM 24729</strain>
    </source>
</reference>
<evidence type="ECO:0000313" key="3">
    <source>
        <dbReference type="Proteomes" id="UP000182114"/>
    </source>
</evidence>
<dbReference type="RefSeq" id="WP_074537599.1">
    <property type="nucleotide sequence ID" value="NZ_CANLPS010000013.1"/>
</dbReference>
<dbReference type="eggNOG" id="COG2067">
    <property type="taxonomic scope" value="Bacteria"/>
</dbReference>